<dbReference type="AlphaFoldDB" id="A0AAW3ZST8"/>
<accession>A0AAW3ZST8</accession>
<sequence length="78" mass="8869">MKSADEIDRAKFETAVRTTRLFLARLQQHCEPEVAQLALWTVALEAGEIDVGREQLSVWLSDLSARLNAEIRQENTTQ</sequence>
<reference evidence="1 2" key="1">
    <citation type="submission" date="2020-09" db="EMBL/GenBank/DDBJ databases">
        <title>Pseudoxanthomonas sp. CAU 1598 isolated from sand of Yaerae Beach.</title>
        <authorList>
            <person name="Kim W."/>
        </authorList>
    </citation>
    <scope>NUCLEOTIDE SEQUENCE [LARGE SCALE GENOMIC DNA]</scope>
    <source>
        <strain evidence="1 2">CAU 1598</strain>
    </source>
</reference>
<dbReference type="EMBL" id="JACYTR010000072">
    <property type="protein sequence ID" value="MBD8527920.1"/>
    <property type="molecule type" value="Genomic_DNA"/>
</dbReference>
<protein>
    <submittedName>
        <fullName evidence="1">Uncharacterized protein</fullName>
    </submittedName>
</protein>
<organism evidence="1 2">
    <name type="scientific">Pseudomarimonas arenosa</name>
    <dbReference type="NCBI Taxonomy" id="2774145"/>
    <lineage>
        <taxon>Bacteria</taxon>
        <taxon>Pseudomonadati</taxon>
        <taxon>Pseudomonadota</taxon>
        <taxon>Gammaproteobacteria</taxon>
        <taxon>Lysobacterales</taxon>
        <taxon>Lysobacteraceae</taxon>
        <taxon>Pseudomarimonas</taxon>
    </lineage>
</organism>
<dbReference type="Proteomes" id="UP000613768">
    <property type="component" value="Unassembled WGS sequence"/>
</dbReference>
<evidence type="ECO:0000313" key="2">
    <source>
        <dbReference type="Proteomes" id="UP000613768"/>
    </source>
</evidence>
<gene>
    <name evidence="1" type="ORF">IFO71_19405</name>
</gene>
<dbReference type="RefSeq" id="WP_192031342.1">
    <property type="nucleotide sequence ID" value="NZ_JACYTR010000072.1"/>
</dbReference>
<keyword evidence="2" id="KW-1185">Reference proteome</keyword>
<comment type="caution">
    <text evidence="1">The sequence shown here is derived from an EMBL/GenBank/DDBJ whole genome shotgun (WGS) entry which is preliminary data.</text>
</comment>
<name>A0AAW3ZST8_9GAMM</name>
<proteinExistence type="predicted"/>
<evidence type="ECO:0000313" key="1">
    <source>
        <dbReference type="EMBL" id="MBD8527920.1"/>
    </source>
</evidence>